<dbReference type="PIRSF" id="PIRSF007487">
    <property type="entry name" value="Competence-induced_CoiA_bac"/>
    <property type="match status" value="1"/>
</dbReference>
<proteinExistence type="predicted"/>
<dbReference type="InterPro" id="IPR057253">
    <property type="entry name" value="CoiA-like_N"/>
</dbReference>
<dbReference type="Proteomes" id="UP000660801">
    <property type="component" value="Unassembled WGS sequence"/>
</dbReference>
<accession>A0A917A3Z4</accession>
<reference evidence="3" key="2">
    <citation type="submission" date="2020-09" db="EMBL/GenBank/DDBJ databases">
        <authorList>
            <person name="Sun Q."/>
            <person name="Zhou Y."/>
        </authorList>
    </citation>
    <scope>NUCLEOTIDE SEQUENCE</scope>
    <source>
        <strain evidence="3">CGMCC 1.15533</strain>
    </source>
</reference>
<evidence type="ECO:0000313" key="3">
    <source>
        <dbReference type="EMBL" id="GGE25740.1"/>
    </source>
</evidence>
<name>A0A917A3Z4_9STRE</name>
<feature type="domain" description="Competence protein CoiA-like N-terminal" evidence="2">
    <location>
        <begin position="23"/>
        <end position="54"/>
    </location>
</feature>
<organism evidence="3 4">
    <name type="scientific">Streptococcus himalayensis</name>
    <dbReference type="NCBI Taxonomy" id="1888195"/>
    <lineage>
        <taxon>Bacteria</taxon>
        <taxon>Bacillati</taxon>
        <taxon>Bacillota</taxon>
        <taxon>Bacilli</taxon>
        <taxon>Lactobacillales</taxon>
        <taxon>Streptococcaceae</taxon>
        <taxon>Streptococcus</taxon>
    </lineage>
</organism>
<dbReference type="Pfam" id="PF25164">
    <property type="entry name" value="CoiA_N"/>
    <property type="match status" value="1"/>
</dbReference>
<protein>
    <submittedName>
        <fullName evidence="3">Competence protein CoiA</fullName>
    </submittedName>
</protein>
<feature type="domain" description="Competence protein CoiA nuclease-like" evidence="1">
    <location>
        <begin position="60"/>
        <end position="179"/>
    </location>
</feature>
<evidence type="ECO:0000259" key="2">
    <source>
        <dbReference type="Pfam" id="PF25164"/>
    </source>
</evidence>
<dbReference type="AlphaFoldDB" id="A0A917A3Z4"/>
<dbReference type="EMBL" id="BMJN01000003">
    <property type="protein sequence ID" value="GGE25740.1"/>
    <property type="molecule type" value="Genomic_DNA"/>
</dbReference>
<dbReference type="OrthoDB" id="3784230at2"/>
<comment type="caution">
    <text evidence="3">The sequence shown here is derived from an EMBL/GenBank/DDBJ whole genome shotgun (WGS) entry which is preliminary data.</text>
</comment>
<dbReference type="RefSeq" id="WP_068991552.1">
    <property type="nucleotide sequence ID" value="NZ_BMJN01000003.1"/>
</dbReference>
<reference evidence="3" key="1">
    <citation type="journal article" date="2014" name="Int. J. Syst. Evol. Microbiol.">
        <title>Complete genome sequence of Corynebacterium casei LMG S-19264T (=DSM 44701T), isolated from a smear-ripened cheese.</title>
        <authorList>
            <consortium name="US DOE Joint Genome Institute (JGI-PGF)"/>
            <person name="Walter F."/>
            <person name="Albersmeier A."/>
            <person name="Kalinowski J."/>
            <person name="Ruckert C."/>
        </authorList>
    </citation>
    <scope>NUCLEOTIDE SEQUENCE</scope>
    <source>
        <strain evidence="3">CGMCC 1.15533</strain>
    </source>
</reference>
<gene>
    <name evidence="3" type="primary">coiA</name>
    <name evidence="3" type="ORF">GCM10011510_03580</name>
</gene>
<sequence length="318" mass="37956">MLVARDTQGKFVNSLEEEYLVGEFFCPFCEGAVRVKRGSILRPHFAHISLRTCEGYTENESEEHLNLKASLYRWGVKMHSMQVEAFVPSIQQMADLLMDDKIALEVQCSSLSLKRLKERTENYRKIGCQVLWLLGKKLWLKRSLTALQKNFLYFSQNMGFYLWELDQEKEVLRLNYLIHEDLHGNVQYKTKEFPFERGDLLAVFRLPYQAQEVTSFLAKEDLDICRYVREQLYYQQPKWMQLQAEYYQKGQNLLTMSREDFYPQVRPVRAESFVQISQSLESYYSNFQQYYQQESRKNLQILYPPAFYQMILAENMIK</sequence>
<keyword evidence="4" id="KW-1185">Reference proteome</keyword>
<dbReference type="Pfam" id="PF06054">
    <property type="entry name" value="CoiA_nuc"/>
    <property type="match status" value="1"/>
</dbReference>
<evidence type="ECO:0000313" key="4">
    <source>
        <dbReference type="Proteomes" id="UP000660801"/>
    </source>
</evidence>
<evidence type="ECO:0000259" key="1">
    <source>
        <dbReference type="Pfam" id="PF06054"/>
    </source>
</evidence>
<dbReference type="InterPro" id="IPR021176">
    <property type="entry name" value="Competence-induced_CoiA"/>
</dbReference>
<dbReference type="InterPro" id="IPR010330">
    <property type="entry name" value="CoiA_nuc"/>
</dbReference>